<dbReference type="Gene3D" id="3.20.20.140">
    <property type="entry name" value="Metal-dependent hydrolases"/>
    <property type="match status" value="1"/>
</dbReference>
<dbReference type="GO" id="GO:0016831">
    <property type="term" value="F:carboxy-lyase activity"/>
    <property type="evidence" value="ECO:0007669"/>
    <property type="project" value="InterPro"/>
</dbReference>
<evidence type="ECO:0000256" key="1">
    <source>
        <dbReference type="ARBA" id="ARBA00023239"/>
    </source>
</evidence>
<dbReference type="PANTHER" id="PTHR21240:SF28">
    <property type="entry name" value="ISO-OROTATE DECARBOXYLASE (EUROFUNG)"/>
    <property type="match status" value="1"/>
</dbReference>
<organism evidence="3 4">
    <name type="scientific">Pseudonocardia halophobica</name>
    <dbReference type="NCBI Taxonomy" id="29401"/>
    <lineage>
        <taxon>Bacteria</taxon>
        <taxon>Bacillati</taxon>
        <taxon>Actinomycetota</taxon>
        <taxon>Actinomycetes</taxon>
        <taxon>Pseudonocardiales</taxon>
        <taxon>Pseudonocardiaceae</taxon>
        <taxon>Pseudonocardia</taxon>
    </lineage>
</organism>
<dbReference type="GO" id="GO:0016787">
    <property type="term" value="F:hydrolase activity"/>
    <property type="evidence" value="ECO:0007669"/>
    <property type="project" value="InterPro"/>
</dbReference>
<keyword evidence="1" id="KW-0456">Lyase</keyword>
<sequence length="389" mass="43194">MSLVDQIQVIDADSHLHEPPDLWTARMSARKWGESSIPHVVRDDRSGNDVWVMGGLPGWPSGGGAQAGWKEWFPAHPPRFEDADRAASDPTERLRWMDEHGIYAQLLYSNVALFRSAELSNSSSMNEELLLECLRVYNDFQTEWAAAAPGRFIPLTQIPFWNLEASVAEVLRCAENGHRGVVMSQEPAAYGAPPLIDPHWDRLWAVAQELGLPVNFHILTGSSAGGDGSADLPPEDDALLVASTVGFIAGNLRTLSHLMVAGVCDRFPRLNFVTVESGIGWIPFFLESMDWQWQNNAATRGRELLPSELFKRQCYGCFWFEEGAARAAIDLVGADNFMFETDFPHPTSLSPGEATIAQSPRAHIEKFADLPEAHLRQILHGNAARIYHL</sequence>
<dbReference type="InterPro" id="IPR032466">
    <property type="entry name" value="Metal_Hydrolase"/>
</dbReference>
<feature type="domain" description="Amidohydrolase-related" evidence="2">
    <location>
        <begin position="13"/>
        <end position="389"/>
    </location>
</feature>
<dbReference type="InterPro" id="IPR006680">
    <property type="entry name" value="Amidohydro-rel"/>
</dbReference>
<accession>A0A9W6L0L9</accession>
<dbReference type="Proteomes" id="UP001143463">
    <property type="component" value="Unassembled WGS sequence"/>
</dbReference>
<name>A0A9W6L0L9_9PSEU</name>
<dbReference type="GO" id="GO:0019748">
    <property type="term" value="P:secondary metabolic process"/>
    <property type="evidence" value="ECO:0007669"/>
    <property type="project" value="TreeGrafter"/>
</dbReference>
<protein>
    <submittedName>
        <fullName evidence="3">Amidohydrolase</fullName>
    </submittedName>
</protein>
<comment type="caution">
    <text evidence="3">The sequence shown here is derived from an EMBL/GenBank/DDBJ whole genome shotgun (WGS) entry which is preliminary data.</text>
</comment>
<reference evidence="3" key="1">
    <citation type="journal article" date="2014" name="Int. J. Syst. Evol. Microbiol.">
        <title>Complete genome sequence of Corynebacterium casei LMG S-19264T (=DSM 44701T), isolated from a smear-ripened cheese.</title>
        <authorList>
            <consortium name="US DOE Joint Genome Institute (JGI-PGF)"/>
            <person name="Walter F."/>
            <person name="Albersmeier A."/>
            <person name="Kalinowski J."/>
            <person name="Ruckert C."/>
        </authorList>
    </citation>
    <scope>NUCLEOTIDE SEQUENCE</scope>
    <source>
        <strain evidence="3">VKM Ac-1069</strain>
    </source>
</reference>
<dbReference type="SUPFAM" id="SSF51556">
    <property type="entry name" value="Metallo-dependent hydrolases"/>
    <property type="match status" value="1"/>
</dbReference>
<keyword evidence="4" id="KW-1185">Reference proteome</keyword>
<evidence type="ECO:0000313" key="3">
    <source>
        <dbReference type="EMBL" id="GLL10605.1"/>
    </source>
</evidence>
<dbReference type="Pfam" id="PF04909">
    <property type="entry name" value="Amidohydro_2"/>
    <property type="match status" value="1"/>
</dbReference>
<reference evidence="3" key="2">
    <citation type="submission" date="2023-01" db="EMBL/GenBank/DDBJ databases">
        <authorList>
            <person name="Sun Q."/>
            <person name="Evtushenko L."/>
        </authorList>
    </citation>
    <scope>NUCLEOTIDE SEQUENCE</scope>
    <source>
        <strain evidence="3">VKM Ac-1069</strain>
    </source>
</reference>
<dbReference type="AlphaFoldDB" id="A0A9W6L0L9"/>
<dbReference type="PANTHER" id="PTHR21240">
    <property type="entry name" value="2-AMINO-3-CARBOXYLMUCONATE-6-SEMIALDEHYDE DECARBOXYLASE"/>
    <property type="match status" value="1"/>
</dbReference>
<dbReference type="GO" id="GO:0005737">
    <property type="term" value="C:cytoplasm"/>
    <property type="evidence" value="ECO:0007669"/>
    <property type="project" value="TreeGrafter"/>
</dbReference>
<proteinExistence type="predicted"/>
<gene>
    <name evidence="3" type="ORF">GCM10017577_17450</name>
</gene>
<evidence type="ECO:0000259" key="2">
    <source>
        <dbReference type="Pfam" id="PF04909"/>
    </source>
</evidence>
<dbReference type="EMBL" id="BSFQ01000005">
    <property type="protein sequence ID" value="GLL10605.1"/>
    <property type="molecule type" value="Genomic_DNA"/>
</dbReference>
<dbReference type="InterPro" id="IPR032465">
    <property type="entry name" value="ACMSD"/>
</dbReference>
<evidence type="ECO:0000313" key="4">
    <source>
        <dbReference type="Proteomes" id="UP001143463"/>
    </source>
</evidence>